<dbReference type="Proteomes" id="UP000053201">
    <property type="component" value="Unassembled WGS sequence"/>
</dbReference>
<dbReference type="EMBL" id="KQ257454">
    <property type="protein sequence ID" value="KND01793.1"/>
    <property type="molecule type" value="Genomic_DNA"/>
</dbReference>
<evidence type="ECO:0000259" key="5">
    <source>
        <dbReference type="PROSITE" id="PS50090"/>
    </source>
</evidence>
<keyword evidence="3" id="KW-0539">Nucleus</keyword>
<feature type="compositionally biased region" description="Basic residues" evidence="4">
    <location>
        <begin position="583"/>
        <end position="592"/>
    </location>
</feature>
<feature type="compositionally biased region" description="Basic and acidic residues" evidence="4">
    <location>
        <begin position="546"/>
        <end position="559"/>
    </location>
</feature>
<feature type="region of interest" description="Disordered" evidence="4">
    <location>
        <begin position="546"/>
        <end position="701"/>
    </location>
</feature>
<proteinExistence type="predicted"/>
<gene>
    <name evidence="6" type="ORF">SPPG_03584</name>
</gene>
<evidence type="ECO:0000256" key="2">
    <source>
        <dbReference type="ARBA" id="ARBA00023125"/>
    </source>
</evidence>
<feature type="compositionally biased region" description="Basic and acidic residues" evidence="4">
    <location>
        <begin position="72"/>
        <end position="91"/>
    </location>
</feature>
<dbReference type="GO" id="GO:0005634">
    <property type="term" value="C:nucleus"/>
    <property type="evidence" value="ECO:0007669"/>
    <property type="project" value="UniProtKB-SubCell"/>
</dbReference>
<dbReference type="PROSITE" id="PS50090">
    <property type="entry name" value="MYB_LIKE"/>
    <property type="match status" value="2"/>
</dbReference>
<dbReference type="SUPFAM" id="SSF46689">
    <property type="entry name" value="Homeodomain-like"/>
    <property type="match status" value="1"/>
</dbReference>
<feature type="compositionally biased region" description="Basic and acidic residues" evidence="4">
    <location>
        <begin position="567"/>
        <end position="578"/>
    </location>
</feature>
<dbReference type="SMART" id="SM00717">
    <property type="entry name" value="SANT"/>
    <property type="match status" value="1"/>
</dbReference>
<dbReference type="GeneID" id="27687090"/>
<sequence length="701" mass="80974">MTTENKSQSKRKNGVACSSSMGKQKRKRIGEQGGRAAKSTPSRQTLTVNATESEAFPKISLSPEDNSNVLESKSHVAVDCKRSTSDKSKEAKKVKRSTRAADYHKPPVERSEAYAASLRTRKGAPDPEEDDRPPSNTFTYKKNYQLHATFADTYAQGPFTTGERERIQHAIDLYLEEHAIPKEDLPLLITRRTKLTDTEGAPIENPYANKRYTKWMLQVHRAARINRTLSQLMVYLKRTYNATWDCQPRKVKMEWTEEADDRLRALVLRGMKWADIDREMGLRDNASRLRWRRIMFWEKCPKDIRERTWTKEEHERLVTIVKEVMERDGIDDPLKFNQWSLVAAKFETRSASQLRWQWYKNIASLSEFESEETPRPVWTTNDDRELLSRMLALCDGAYDESEVDWDALKGEDWKMWPASKLKERWLRARARVPDLESYTFIETVRIALSLMPLPNIKSEEFIEDSDDEKIDQVELLPDTLDSEEEDLDFSIVRRDLQVRVEGAANAKDQLNRELEFDRTRPIDLAARPDIDIYDQEICEGQDAELADEHQPLRADHADSARGQTKRSNPDESHQKGDIQHLQARIKKKKKKSSSREKNQSQGIPERKKLKKEGGGDALIQLDQAHATALHGSETAEKRKLQHSDDEKLQKKKKKVKRVPVGKETTRPNVQENVAASTSQQGNGSEKRAKIKKKKKKEQLSR</sequence>
<dbReference type="GO" id="GO:0000981">
    <property type="term" value="F:DNA-binding transcription factor activity, RNA polymerase II-specific"/>
    <property type="evidence" value="ECO:0007669"/>
    <property type="project" value="TreeGrafter"/>
</dbReference>
<feature type="compositionally biased region" description="Polar residues" evidence="4">
    <location>
        <begin position="666"/>
        <end position="683"/>
    </location>
</feature>
<dbReference type="RefSeq" id="XP_016609832.1">
    <property type="nucleotide sequence ID" value="XM_016751845.1"/>
</dbReference>
<feature type="region of interest" description="Disordered" evidence="4">
    <location>
        <begin position="1"/>
        <end position="138"/>
    </location>
</feature>
<evidence type="ECO:0000313" key="6">
    <source>
        <dbReference type="EMBL" id="KND01793.1"/>
    </source>
</evidence>
<evidence type="ECO:0000313" key="7">
    <source>
        <dbReference type="Proteomes" id="UP000053201"/>
    </source>
</evidence>
<feature type="domain" description="Myb-like" evidence="5">
    <location>
        <begin position="301"/>
        <end position="362"/>
    </location>
</feature>
<dbReference type="InterPro" id="IPR051651">
    <property type="entry name" value="DMTF1_DNA-bind_reg"/>
</dbReference>
<dbReference type="AlphaFoldDB" id="A0A0L0HL62"/>
<accession>A0A0L0HL62</accession>
<feature type="domain" description="Myb-like" evidence="5">
    <location>
        <begin position="247"/>
        <end position="295"/>
    </location>
</feature>
<name>A0A0L0HL62_SPIPD</name>
<comment type="subcellular location">
    <subcellularLocation>
        <location evidence="1">Nucleus</location>
    </subcellularLocation>
</comment>
<dbReference type="InterPro" id="IPR001005">
    <property type="entry name" value="SANT/Myb"/>
</dbReference>
<dbReference type="Gene3D" id="1.10.10.60">
    <property type="entry name" value="Homeodomain-like"/>
    <property type="match status" value="1"/>
</dbReference>
<organism evidence="6 7">
    <name type="scientific">Spizellomyces punctatus (strain DAOM BR117)</name>
    <dbReference type="NCBI Taxonomy" id="645134"/>
    <lineage>
        <taxon>Eukaryota</taxon>
        <taxon>Fungi</taxon>
        <taxon>Fungi incertae sedis</taxon>
        <taxon>Chytridiomycota</taxon>
        <taxon>Chytridiomycota incertae sedis</taxon>
        <taxon>Chytridiomycetes</taxon>
        <taxon>Spizellomycetales</taxon>
        <taxon>Spizellomycetaceae</taxon>
        <taxon>Spizellomyces</taxon>
    </lineage>
</organism>
<feature type="compositionally biased region" description="Basic residues" evidence="4">
    <location>
        <begin position="649"/>
        <end position="659"/>
    </location>
</feature>
<dbReference type="CDD" id="cd00167">
    <property type="entry name" value="SANT"/>
    <property type="match status" value="1"/>
</dbReference>
<dbReference type="VEuPathDB" id="FungiDB:SPPG_03584"/>
<dbReference type="InterPro" id="IPR009057">
    <property type="entry name" value="Homeodomain-like_sf"/>
</dbReference>
<dbReference type="eggNOG" id="KOG0051">
    <property type="taxonomic scope" value="Eukaryota"/>
</dbReference>
<evidence type="ECO:0000256" key="3">
    <source>
        <dbReference type="ARBA" id="ARBA00023242"/>
    </source>
</evidence>
<feature type="compositionally biased region" description="Basic and acidic residues" evidence="4">
    <location>
        <begin position="633"/>
        <end position="648"/>
    </location>
</feature>
<keyword evidence="7" id="KW-1185">Reference proteome</keyword>
<dbReference type="OrthoDB" id="2135798at2759"/>
<dbReference type="InParanoid" id="A0A0L0HL62"/>
<keyword evidence="2" id="KW-0238">DNA-binding</keyword>
<feature type="compositionally biased region" description="Basic and acidic residues" evidence="4">
    <location>
        <begin position="99"/>
        <end position="112"/>
    </location>
</feature>
<dbReference type="PANTHER" id="PTHR46380:SF2">
    <property type="entry name" value="CYCLIN-D-BINDING MYB-LIKE TRANSCRIPTION FACTOR 1"/>
    <property type="match status" value="1"/>
</dbReference>
<dbReference type="PANTHER" id="PTHR46380">
    <property type="entry name" value="CYCLIN-D-BINDING MYB-LIKE TRANSCRIPTION FACTOR 1"/>
    <property type="match status" value="1"/>
</dbReference>
<evidence type="ECO:0000256" key="1">
    <source>
        <dbReference type="ARBA" id="ARBA00004123"/>
    </source>
</evidence>
<dbReference type="STRING" id="645134.A0A0L0HL62"/>
<protein>
    <recommendedName>
        <fullName evidence="5">Myb-like domain-containing protein</fullName>
    </recommendedName>
</protein>
<feature type="compositionally biased region" description="Polar residues" evidence="4">
    <location>
        <begin position="39"/>
        <end position="52"/>
    </location>
</feature>
<feature type="compositionally biased region" description="Basic residues" evidence="4">
    <location>
        <begin position="688"/>
        <end position="701"/>
    </location>
</feature>
<dbReference type="GO" id="GO:0000978">
    <property type="term" value="F:RNA polymerase II cis-regulatory region sequence-specific DNA binding"/>
    <property type="evidence" value="ECO:0007669"/>
    <property type="project" value="TreeGrafter"/>
</dbReference>
<evidence type="ECO:0000256" key="4">
    <source>
        <dbReference type="SAM" id="MobiDB-lite"/>
    </source>
</evidence>
<dbReference type="Pfam" id="PF00249">
    <property type="entry name" value="Myb_DNA-binding"/>
    <property type="match status" value="1"/>
</dbReference>
<dbReference type="OMA" id="TRSATQC"/>
<reference evidence="6 7" key="1">
    <citation type="submission" date="2009-08" db="EMBL/GenBank/DDBJ databases">
        <title>The Genome Sequence of Spizellomyces punctatus strain DAOM BR117.</title>
        <authorList>
            <consortium name="The Broad Institute Genome Sequencing Platform"/>
            <person name="Russ C."/>
            <person name="Cuomo C."/>
            <person name="Shea T."/>
            <person name="Young S.K."/>
            <person name="Zeng Q."/>
            <person name="Koehrsen M."/>
            <person name="Haas B."/>
            <person name="Borodovsky M."/>
            <person name="Guigo R."/>
            <person name="Alvarado L."/>
            <person name="Berlin A."/>
            <person name="Bochicchio J."/>
            <person name="Borenstein D."/>
            <person name="Chapman S."/>
            <person name="Chen Z."/>
            <person name="Engels R."/>
            <person name="Freedman E."/>
            <person name="Gellesch M."/>
            <person name="Goldberg J."/>
            <person name="Griggs A."/>
            <person name="Gujja S."/>
            <person name="Heiman D."/>
            <person name="Hepburn T."/>
            <person name="Howarth C."/>
            <person name="Jen D."/>
            <person name="Larson L."/>
            <person name="Lewis B."/>
            <person name="Mehta T."/>
            <person name="Park D."/>
            <person name="Pearson M."/>
            <person name="Roberts A."/>
            <person name="Saif S."/>
            <person name="Shenoy N."/>
            <person name="Sisk P."/>
            <person name="Stolte C."/>
            <person name="Sykes S."/>
            <person name="Thomson T."/>
            <person name="Walk T."/>
            <person name="White J."/>
            <person name="Yandava C."/>
            <person name="Burger G."/>
            <person name="Gray M.W."/>
            <person name="Holland P.W.H."/>
            <person name="King N."/>
            <person name="Lang F.B.F."/>
            <person name="Roger A.J."/>
            <person name="Ruiz-Trillo I."/>
            <person name="Lander E."/>
            <person name="Nusbaum C."/>
        </authorList>
    </citation>
    <scope>NUCLEOTIDE SEQUENCE [LARGE SCALE GENOMIC DNA]</scope>
    <source>
        <strain evidence="6 7">DAOM BR117</strain>
    </source>
</reference>